<dbReference type="SUPFAM" id="SSF48264">
    <property type="entry name" value="Cytochrome P450"/>
    <property type="match status" value="1"/>
</dbReference>
<organism evidence="7 8">
    <name type="scientific">Mycena albidolilacea</name>
    <dbReference type="NCBI Taxonomy" id="1033008"/>
    <lineage>
        <taxon>Eukaryota</taxon>
        <taxon>Fungi</taxon>
        <taxon>Dikarya</taxon>
        <taxon>Basidiomycota</taxon>
        <taxon>Agaricomycotina</taxon>
        <taxon>Agaricomycetes</taxon>
        <taxon>Agaricomycetidae</taxon>
        <taxon>Agaricales</taxon>
        <taxon>Marasmiineae</taxon>
        <taxon>Mycenaceae</taxon>
        <taxon>Mycena</taxon>
    </lineage>
</organism>
<dbReference type="InterPro" id="IPR036396">
    <property type="entry name" value="Cyt_P450_sf"/>
</dbReference>
<keyword evidence="5 6" id="KW-0408">Iron</keyword>
<dbReference type="PANTHER" id="PTHR11903:SF37">
    <property type="entry name" value="PSI-PRODUCING OXYGENASE A"/>
    <property type="match status" value="1"/>
</dbReference>
<feature type="binding site" description="axial binding residue" evidence="6">
    <location>
        <position position="305"/>
    </location>
    <ligand>
        <name>heme b</name>
        <dbReference type="ChEBI" id="CHEBI:60344"/>
    </ligand>
    <ligandPart>
        <name>Fe</name>
        <dbReference type="ChEBI" id="CHEBI:18248"/>
    </ligandPart>
</feature>
<evidence type="ECO:0000256" key="4">
    <source>
        <dbReference type="ARBA" id="ARBA00023002"/>
    </source>
</evidence>
<gene>
    <name evidence="7" type="ORF">DFH08DRAFT_1015123</name>
</gene>
<dbReference type="GO" id="GO:0004601">
    <property type="term" value="F:peroxidase activity"/>
    <property type="evidence" value="ECO:0007669"/>
    <property type="project" value="UniProtKB-KW"/>
</dbReference>
<sequence length="1152" mass="129198">MSRLSTMNAPALQGVAKTLQATLIDILYKDLPHPPSTYLSILPQNAPTAANPNPIKYAYRNADGSNYVPLFPGLGKANSPYARSVPATNFTPPATLPDAELIFDTLMSRDEFVDHPGGISSLFFAFADLVIHSIFNTDPRDPTNNLTSSYLDLGILYGNSQKEQDSVRNKDGRGRLYEDVFADGRLLFMPPSACALLVLLSRNHNYSAQKILEINEQGTYNQFQNDAEKLAQDDEIFNRARLVNCAYFMQIILGDYVGAILGLVRDGYSWRLDPLSQSREPSHDLTPRGEGNVCSVEFNLLYRWHATLSKQDTEWTENLFNELFGGKDFSTLTAQDFANVARQKMRPDPDPKKRTFNKLQRGGDGRFKDSDLAEILQNATSWRAGAYKARGIPEVLRVIEVLGIEQARRWGTCSMNDFRRFLGLKPYASFQEWNPDERVHTAAAALYKDIENLELYVGLQAEETKVPMAGAGLCPGYTISRSILADAVCLTRGDRFLTVELTPFNLTAWGYRDCQFDAQDGSYGGMLTKLLFRTLPAYYPARSAYAHFPFLDPVYMKDYMSKNSPTFVDKYIWTRPTHPERVEDVVVIKTAVGVAAVLNNPTVFPTGYAERLETVTGHKAVNHTFVNEIILKEADKWAKYFEEETQHLIERRSLDHIGKSGKVQYVDIVRDVINVLPVHWISHQLAGLPLEGDLKDEQNHYEAFSDVCRYVFLNSEPLNDWRLRESSVKTFHDFEKVVKEHLSSRVRLAIQLLDSNRASLADSLPFLNELYANHPDLTDLAAALFTEVVPTAAHWTQAIAHVVDYYLDDSRTQVRQEIVKLAGLRTPQANGQIAAHVRAALGRLFCCFLESLVWGVYRTAHTTDFVADSVRIPAGTRVFASIKEANVGSRCADSFRPNSSNLCVFTLNWFFCILTPRQTAPQVLGKILGLKGLKRAPGRSGSFNRFVETTNGVPQQWYVNARSDLVPWPESLLVQYNIYYHSHHPCPLNVIMCSSQSWRLPSRSQAKPKPSDIYDGSLQDYRWTNSLTATEAMICNLAKWLPCRRGRGGDFVQQALDVDVVCEPRIISCGRGRVGDGTVPDATTVTWALDGLSVDQMAGVAKQMMLMPNLALYKDALASHVSIQAVPVPSPPPFFGSFLAFSLPFQFLCKVI</sequence>
<proteinExistence type="predicted"/>
<dbReference type="GO" id="GO:0016705">
    <property type="term" value="F:oxidoreductase activity, acting on paired donors, with incorporation or reduction of molecular oxygen"/>
    <property type="evidence" value="ECO:0007669"/>
    <property type="project" value="InterPro"/>
</dbReference>
<evidence type="ECO:0000256" key="2">
    <source>
        <dbReference type="ARBA" id="ARBA00022723"/>
    </source>
</evidence>
<dbReference type="InterPro" id="IPR050783">
    <property type="entry name" value="Oxylipin_biosynth_metab"/>
</dbReference>
<dbReference type="PANTHER" id="PTHR11903">
    <property type="entry name" value="PROSTAGLANDIN G/H SYNTHASE"/>
    <property type="match status" value="1"/>
</dbReference>
<keyword evidence="1 6" id="KW-0349">Heme</keyword>
<evidence type="ECO:0000256" key="3">
    <source>
        <dbReference type="ARBA" id="ARBA00022964"/>
    </source>
</evidence>
<dbReference type="InterPro" id="IPR037120">
    <property type="entry name" value="Haem_peroxidase_sf_animal"/>
</dbReference>
<dbReference type="GO" id="GO:0006979">
    <property type="term" value="P:response to oxidative stress"/>
    <property type="evidence" value="ECO:0007669"/>
    <property type="project" value="InterPro"/>
</dbReference>
<evidence type="ECO:0000313" key="7">
    <source>
        <dbReference type="EMBL" id="KAJ7363748.1"/>
    </source>
</evidence>
<keyword evidence="8" id="KW-1185">Reference proteome</keyword>
<dbReference type="CDD" id="cd09817">
    <property type="entry name" value="linoleate_diol_synthase_like"/>
    <property type="match status" value="1"/>
</dbReference>
<dbReference type="GO" id="GO:0006631">
    <property type="term" value="P:fatty acid metabolic process"/>
    <property type="evidence" value="ECO:0007669"/>
    <property type="project" value="UniProtKB-ARBA"/>
</dbReference>
<keyword evidence="3" id="KW-0223">Dioxygenase</keyword>
<accession>A0AAD7AN60</accession>
<dbReference type="InterPro" id="IPR019791">
    <property type="entry name" value="Haem_peroxidase_animal"/>
</dbReference>
<evidence type="ECO:0000256" key="5">
    <source>
        <dbReference type="ARBA" id="ARBA00023004"/>
    </source>
</evidence>
<comment type="caution">
    <text evidence="7">The sequence shown here is derived from an EMBL/GenBank/DDBJ whole genome shotgun (WGS) entry which is preliminary data.</text>
</comment>
<dbReference type="Gene3D" id="1.10.640.10">
    <property type="entry name" value="Haem peroxidase domain superfamily, animal type"/>
    <property type="match status" value="1"/>
</dbReference>
<keyword evidence="2 6" id="KW-0479">Metal-binding</keyword>
<dbReference type="GO" id="GO:0005506">
    <property type="term" value="F:iron ion binding"/>
    <property type="evidence" value="ECO:0007669"/>
    <property type="project" value="InterPro"/>
</dbReference>
<keyword evidence="7" id="KW-0575">Peroxidase</keyword>
<dbReference type="Proteomes" id="UP001218218">
    <property type="component" value="Unassembled WGS sequence"/>
</dbReference>
<name>A0AAD7AN60_9AGAR</name>
<dbReference type="Pfam" id="PF03098">
    <property type="entry name" value="An_peroxidase"/>
    <property type="match status" value="1"/>
</dbReference>
<dbReference type="GO" id="GO:0004497">
    <property type="term" value="F:monooxygenase activity"/>
    <property type="evidence" value="ECO:0007669"/>
    <property type="project" value="InterPro"/>
</dbReference>
<dbReference type="AlphaFoldDB" id="A0AAD7AN60"/>
<dbReference type="InterPro" id="IPR034812">
    <property type="entry name" value="Ppo-like_N"/>
</dbReference>
<dbReference type="GO" id="GO:0051213">
    <property type="term" value="F:dioxygenase activity"/>
    <property type="evidence" value="ECO:0007669"/>
    <property type="project" value="UniProtKB-KW"/>
</dbReference>
<dbReference type="SUPFAM" id="SSF48113">
    <property type="entry name" value="Heme-dependent peroxidases"/>
    <property type="match status" value="1"/>
</dbReference>
<dbReference type="PROSITE" id="PS50292">
    <property type="entry name" value="PEROXIDASE_3"/>
    <property type="match status" value="1"/>
</dbReference>
<dbReference type="InterPro" id="IPR010255">
    <property type="entry name" value="Haem_peroxidase_sf"/>
</dbReference>
<evidence type="ECO:0000256" key="1">
    <source>
        <dbReference type="ARBA" id="ARBA00022617"/>
    </source>
</evidence>
<evidence type="ECO:0000313" key="8">
    <source>
        <dbReference type="Proteomes" id="UP001218218"/>
    </source>
</evidence>
<keyword evidence="4" id="KW-0560">Oxidoreductase</keyword>
<dbReference type="GO" id="GO:0020037">
    <property type="term" value="F:heme binding"/>
    <property type="evidence" value="ECO:0007669"/>
    <property type="project" value="InterPro"/>
</dbReference>
<evidence type="ECO:0000256" key="6">
    <source>
        <dbReference type="PIRSR" id="PIRSR619791-2"/>
    </source>
</evidence>
<dbReference type="EMBL" id="JARIHO010000003">
    <property type="protein sequence ID" value="KAJ7363748.1"/>
    <property type="molecule type" value="Genomic_DNA"/>
</dbReference>
<dbReference type="Gene3D" id="1.10.630.10">
    <property type="entry name" value="Cytochrome P450"/>
    <property type="match status" value="1"/>
</dbReference>
<reference evidence="7" key="1">
    <citation type="submission" date="2023-03" db="EMBL/GenBank/DDBJ databases">
        <title>Massive genome expansion in bonnet fungi (Mycena s.s.) driven by repeated elements and novel gene families across ecological guilds.</title>
        <authorList>
            <consortium name="Lawrence Berkeley National Laboratory"/>
            <person name="Harder C.B."/>
            <person name="Miyauchi S."/>
            <person name="Viragh M."/>
            <person name="Kuo A."/>
            <person name="Thoen E."/>
            <person name="Andreopoulos B."/>
            <person name="Lu D."/>
            <person name="Skrede I."/>
            <person name="Drula E."/>
            <person name="Henrissat B."/>
            <person name="Morin E."/>
            <person name="Kohler A."/>
            <person name="Barry K."/>
            <person name="LaButti K."/>
            <person name="Morin E."/>
            <person name="Salamov A."/>
            <person name="Lipzen A."/>
            <person name="Mereny Z."/>
            <person name="Hegedus B."/>
            <person name="Baldrian P."/>
            <person name="Stursova M."/>
            <person name="Weitz H."/>
            <person name="Taylor A."/>
            <person name="Grigoriev I.V."/>
            <person name="Nagy L.G."/>
            <person name="Martin F."/>
            <person name="Kauserud H."/>
        </authorList>
    </citation>
    <scope>NUCLEOTIDE SEQUENCE</scope>
    <source>
        <strain evidence="7">CBHHK002</strain>
    </source>
</reference>
<protein>
    <submittedName>
        <fullName evidence="7">Heme peroxidase</fullName>
    </submittedName>
</protein>